<dbReference type="AlphaFoldDB" id="A0A914Q3V5"/>
<evidence type="ECO:0000313" key="1">
    <source>
        <dbReference type="Proteomes" id="UP000887578"/>
    </source>
</evidence>
<sequence length="308" mass="36509">MDKFLAKWKRKISKGDSMEPPSAKRRRISCEYGFRESFLNYLKKNANPRLLLKLMQVSKYFWFKEFPFFVVKDIRYENDQWQYRGLKRPLQCEMCSNLFHPIDIEKITKKLWIVESFPIRPDYNLFSTLVSKIAVCNITELVLYDDLSLSELKLLNVNEIKDAFFGGAIITQSNGDIVSVETILQLFPKAKNFCFDFYEAASFSFKPESTKNIIKALKKSRIQSFKLENIPETFDFEAFFEFMHQNPAKRYYLDFSTNISAQYSRELQAAVNNFIENHFEDYTTVLISFFDQDDDSYEKFEEACNRPF</sequence>
<dbReference type="WBParaSite" id="PDA_v2.g23604.t1">
    <property type="protein sequence ID" value="PDA_v2.g23604.t1"/>
    <property type="gene ID" value="PDA_v2.g23604"/>
</dbReference>
<proteinExistence type="predicted"/>
<dbReference type="Proteomes" id="UP000887578">
    <property type="component" value="Unplaced"/>
</dbReference>
<reference evidence="2" key="1">
    <citation type="submission" date="2022-11" db="UniProtKB">
        <authorList>
            <consortium name="WormBaseParasite"/>
        </authorList>
    </citation>
    <scope>IDENTIFICATION</scope>
</reference>
<protein>
    <submittedName>
        <fullName evidence="2">DUF38 domain-containing protein</fullName>
    </submittedName>
</protein>
<accession>A0A914Q3V5</accession>
<name>A0A914Q3V5_9BILA</name>
<keyword evidence="1" id="KW-1185">Reference proteome</keyword>
<organism evidence="1 2">
    <name type="scientific">Panagrolaimus davidi</name>
    <dbReference type="NCBI Taxonomy" id="227884"/>
    <lineage>
        <taxon>Eukaryota</taxon>
        <taxon>Metazoa</taxon>
        <taxon>Ecdysozoa</taxon>
        <taxon>Nematoda</taxon>
        <taxon>Chromadorea</taxon>
        <taxon>Rhabditida</taxon>
        <taxon>Tylenchina</taxon>
        <taxon>Panagrolaimomorpha</taxon>
        <taxon>Panagrolaimoidea</taxon>
        <taxon>Panagrolaimidae</taxon>
        <taxon>Panagrolaimus</taxon>
    </lineage>
</organism>
<evidence type="ECO:0000313" key="2">
    <source>
        <dbReference type="WBParaSite" id="PDA_v2.g23604.t1"/>
    </source>
</evidence>